<evidence type="ECO:0000313" key="3">
    <source>
        <dbReference type="EMBL" id="KDN60816.1"/>
    </source>
</evidence>
<feature type="region of interest" description="Disordered" evidence="1">
    <location>
        <begin position="250"/>
        <end position="317"/>
    </location>
</feature>
<feature type="transmembrane region" description="Helical" evidence="2">
    <location>
        <begin position="7"/>
        <end position="27"/>
    </location>
</feature>
<dbReference type="Proteomes" id="UP000027238">
    <property type="component" value="Unassembled WGS sequence"/>
</dbReference>
<feature type="transmembrane region" description="Helical" evidence="2">
    <location>
        <begin position="394"/>
        <end position="420"/>
    </location>
</feature>
<proteinExistence type="predicted"/>
<sequence length="713" mass="79400">MGENITIIITIIAILAILVVILVMASYNNKPTGQAPTSTGEVDDRVAEFIAGKSNPTPSEAAILAHHQSRMPAQGKTAAAAAAPDRRTRPGAWPSSSVDVGSRLASSGFTDFAPDTRWSTLEPAVGDRLERVMQRSKDQWRRPQYEQQQDHHNHHNHHHHHHQQQQKHNQFGPPHAPATFSARQGYQANEAMSPRTHERVKELLASQREHLLAAVEIDHQLREIWLKQQASGASYGRLSFCQDQSAQVTTPRCPSMFDVGSRSRSSSASSGRGESPPDHHAIQFAISLPRSDENHADDTYKRRDQDGEEVKGRRRRPRRHDDQYLTLCFHDDWTPTKVTLELHFSSEGIQTCLAGQQPPHTEDARVLTLECNRITFPTDSSSSSSSSFLSPFRLHIWILVGVGVYLAGITLVMMAVEIYICWNRSVLLSMEPRWREVPLSAEVGRIALLYSDAASSLVDLGESATSLLSSLRENVSPLCRHAGVLTHSIESVCSEYDIVLTEAVGTLAGLQIQASSRNVAGAMDGLRVKGLLSCWNEMELVEEGAVFSCVAELLQRWRDIDSTGLLCPAVEEAGRIEGQLRDMRARQDWIVEPFEEMLRSAASVTIGVKKDRVVPRILSVLVSTVRNEIGAEYDRLMGKMIQWREAMELAGAERALLEADLLVLAGAEWVSWPGGHAVLWKFPAMERMVSDLEVTIKALESKKRREEGRQVYI</sequence>
<gene>
    <name evidence="3" type="ORF">CSUB01_11428</name>
</gene>
<feature type="region of interest" description="Disordered" evidence="1">
    <location>
        <begin position="73"/>
        <end position="100"/>
    </location>
</feature>
<protein>
    <submittedName>
        <fullName evidence="3">Uncharacterized protein</fullName>
    </submittedName>
</protein>
<dbReference type="EMBL" id="JMSE01001469">
    <property type="protein sequence ID" value="KDN60816.1"/>
    <property type="molecule type" value="Genomic_DNA"/>
</dbReference>
<dbReference type="HOGENOM" id="CLU_387318_0_0_1"/>
<feature type="compositionally biased region" description="Basic residues" evidence="1">
    <location>
        <begin position="152"/>
        <end position="165"/>
    </location>
</feature>
<evidence type="ECO:0000256" key="2">
    <source>
        <dbReference type="SAM" id="Phobius"/>
    </source>
</evidence>
<feature type="compositionally biased region" description="Basic and acidic residues" evidence="1">
    <location>
        <begin position="290"/>
        <end position="311"/>
    </location>
</feature>
<keyword evidence="4" id="KW-1185">Reference proteome</keyword>
<dbReference type="OrthoDB" id="4850604at2759"/>
<reference evidence="4" key="1">
    <citation type="journal article" date="2014" name="Genome Announc.">
        <title>Draft genome sequence of Colletotrichum sublineola, a destructive pathogen of cultivated sorghum.</title>
        <authorList>
            <person name="Baroncelli R."/>
            <person name="Sanz-Martin J.M."/>
            <person name="Rech G.E."/>
            <person name="Sukno S.A."/>
            <person name="Thon M.R."/>
        </authorList>
    </citation>
    <scope>NUCLEOTIDE SEQUENCE [LARGE SCALE GENOMIC DNA]</scope>
    <source>
        <strain evidence="4">TX430BB</strain>
    </source>
</reference>
<feature type="region of interest" description="Disordered" evidence="1">
    <location>
        <begin position="134"/>
        <end position="180"/>
    </location>
</feature>
<name>A0A066X4Y7_COLSU</name>
<dbReference type="eggNOG" id="ENOG502RNQY">
    <property type="taxonomic scope" value="Eukaryota"/>
</dbReference>
<comment type="caution">
    <text evidence="3">The sequence shown here is derived from an EMBL/GenBank/DDBJ whole genome shotgun (WGS) entry which is preliminary data.</text>
</comment>
<organism evidence="3 4">
    <name type="scientific">Colletotrichum sublineola</name>
    <name type="common">Sorghum anthracnose fungus</name>
    <dbReference type="NCBI Taxonomy" id="1173701"/>
    <lineage>
        <taxon>Eukaryota</taxon>
        <taxon>Fungi</taxon>
        <taxon>Dikarya</taxon>
        <taxon>Ascomycota</taxon>
        <taxon>Pezizomycotina</taxon>
        <taxon>Sordariomycetes</taxon>
        <taxon>Hypocreomycetidae</taxon>
        <taxon>Glomerellales</taxon>
        <taxon>Glomerellaceae</taxon>
        <taxon>Colletotrichum</taxon>
        <taxon>Colletotrichum graminicola species complex</taxon>
    </lineage>
</organism>
<dbReference type="AlphaFoldDB" id="A0A066X4Y7"/>
<keyword evidence="2" id="KW-1133">Transmembrane helix</keyword>
<evidence type="ECO:0000313" key="4">
    <source>
        <dbReference type="Proteomes" id="UP000027238"/>
    </source>
</evidence>
<evidence type="ECO:0000256" key="1">
    <source>
        <dbReference type="SAM" id="MobiDB-lite"/>
    </source>
</evidence>
<accession>A0A066X4Y7</accession>
<feature type="compositionally biased region" description="Basic and acidic residues" evidence="1">
    <location>
        <begin position="134"/>
        <end position="151"/>
    </location>
</feature>
<keyword evidence="2" id="KW-0812">Transmembrane</keyword>
<feature type="compositionally biased region" description="Low complexity" evidence="1">
    <location>
        <begin position="260"/>
        <end position="274"/>
    </location>
</feature>
<keyword evidence="2" id="KW-0472">Membrane</keyword>